<dbReference type="GO" id="GO:0036297">
    <property type="term" value="P:interstrand cross-link repair"/>
    <property type="evidence" value="ECO:0007669"/>
    <property type="project" value="TreeGrafter"/>
</dbReference>
<dbReference type="GO" id="GO:0003690">
    <property type="term" value="F:double-stranded DNA binding"/>
    <property type="evidence" value="ECO:0007669"/>
    <property type="project" value="TreeGrafter"/>
</dbReference>
<feature type="region of interest" description="Disordered" evidence="1">
    <location>
        <begin position="83"/>
        <end position="115"/>
    </location>
</feature>
<feature type="domain" description="RAD51 interacting motif" evidence="2">
    <location>
        <begin position="290"/>
        <end position="327"/>
    </location>
</feature>
<comment type="caution">
    <text evidence="3">The sequence shown here is derived from an EMBL/GenBank/DDBJ whole genome shotgun (WGS) entry which is preliminary data.</text>
</comment>
<dbReference type="AlphaFoldDB" id="A0A9D3RY98"/>
<feature type="compositionally biased region" description="Low complexity" evidence="1">
    <location>
        <begin position="48"/>
        <end position="59"/>
    </location>
</feature>
<proteinExistence type="predicted"/>
<feature type="region of interest" description="Disordered" evidence="1">
    <location>
        <begin position="133"/>
        <end position="330"/>
    </location>
</feature>
<feature type="compositionally biased region" description="Basic and acidic residues" evidence="1">
    <location>
        <begin position="60"/>
        <end position="69"/>
    </location>
</feature>
<feature type="compositionally biased region" description="Acidic residues" evidence="1">
    <location>
        <begin position="181"/>
        <end position="197"/>
    </location>
</feature>
<dbReference type="GO" id="GO:0003697">
    <property type="term" value="F:single-stranded DNA binding"/>
    <property type="evidence" value="ECO:0007669"/>
    <property type="project" value="TreeGrafter"/>
</dbReference>
<gene>
    <name evidence="3" type="ORF">ANANG_G00143830</name>
</gene>
<feature type="compositionally biased region" description="Basic residues" evidence="1">
    <location>
        <begin position="227"/>
        <end position="236"/>
    </location>
</feature>
<evidence type="ECO:0000313" key="4">
    <source>
        <dbReference type="Proteomes" id="UP001044222"/>
    </source>
</evidence>
<dbReference type="InterPro" id="IPR052003">
    <property type="entry name" value="HR_DNA-Binding_Protein"/>
</dbReference>
<dbReference type="PANTHER" id="PTHR15361:SF4">
    <property type="entry name" value="RAD51-ASSOCIATED PROTEIN 1"/>
    <property type="match status" value="1"/>
</dbReference>
<feature type="region of interest" description="Disordered" evidence="1">
    <location>
        <begin position="1"/>
        <end position="69"/>
    </location>
</feature>
<name>A0A9D3RY98_ANGAN</name>
<evidence type="ECO:0000259" key="2">
    <source>
        <dbReference type="Pfam" id="PF15696"/>
    </source>
</evidence>
<dbReference type="PANTHER" id="PTHR15361">
    <property type="entry name" value="RAD51/NUKS-INTERACTING PROTEIN"/>
    <property type="match status" value="1"/>
</dbReference>
<evidence type="ECO:0000256" key="1">
    <source>
        <dbReference type="SAM" id="MobiDB-lite"/>
    </source>
</evidence>
<sequence>MDRPSRSKKPVNYSDVQEFDDDEDFACVKAPPNKKARVSGKEPELKSSKPASKSASQESRNCKERLSLDDKLYDRDLEAALTLSMLKTPEAVAELSPNDKGGKDQPLSEAQAVSPSLLLSNCSVDANLLGLDKITGECGSPSAPSRPRQAASKAAERQRHVQQEERGRKDEDYQPTCTPDSESDVDFSGEEESDDEEFTVKKAEKKKPKKAEKPKKEKMAGPPALKKDKKPSKSPKSKIQAAASPVRRRPSDVVPVSVTKKPASSPPVSRPAVSLSPAGGRLPKWNPPAQIGRSPGTSQSVQGKSPGQGLRLGLSRLARIKPLHPSAAGH</sequence>
<protein>
    <recommendedName>
        <fullName evidence="2">RAD51 interacting motif domain-containing protein</fullName>
    </recommendedName>
</protein>
<organism evidence="3 4">
    <name type="scientific">Anguilla anguilla</name>
    <name type="common">European freshwater eel</name>
    <name type="synonym">Muraena anguilla</name>
    <dbReference type="NCBI Taxonomy" id="7936"/>
    <lineage>
        <taxon>Eukaryota</taxon>
        <taxon>Metazoa</taxon>
        <taxon>Chordata</taxon>
        <taxon>Craniata</taxon>
        <taxon>Vertebrata</taxon>
        <taxon>Euteleostomi</taxon>
        <taxon>Actinopterygii</taxon>
        <taxon>Neopterygii</taxon>
        <taxon>Teleostei</taxon>
        <taxon>Anguilliformes</taxon>
        <taxon>Anguillidae</taxon>
        <taxon>Anguilla</taxon>
    </lineage>
</organism>
<reference evidence="3" key="1">
    <citation type="submission" date="2021-01" db="EMBL/GenBank/DDBJ databases">
        <title>A chromosome-scale assembly of European eel, Anguilla anguilla.</title>
        <authorList>
            <person name="Henkel C."/>
            <person name="Jong-Raadsen S.A."/>
            <person name="Dufour S."/>
            <person name="Weltzien F.-A."/>
            <person name="Palstra A.P."/>
            <person name="Pelster B."/>
            <person name="Spaink H.P."/>
            <person name="Van Den Thillart G.E."/>
            <person name="Jansen H."/>
            <person name="Zahm M."/>
            <person name="Klopp C."/>
            <person name="Cedric C."/>
            <person name="Louis A."/>
            <person name="Berthelot C."/>
            <person name="Parey E."/>
            <person name="Roest Crollius H."/>
            <person name="Montfort J."/>
            <person name="Robinson-Rechavi M."/>
            <person name="Bucao C."/>
            <person name="Bouchez O."/>
            <person name="Gislard M."/>
            <person name="Lluch J."/>
            <person name="Milhes M."/>
            <person name="Lampietro C."/>
            <person name="Lopez Roques C."/>
            <person name="Donnadieu C."/>
            <person name="Braasch I."/>
            <person name="Desvignes T."/>
            <person name="Postlethwait J."/>
            <person name="Bobe J."/>
            <person name="Guiguen Y."/>
            <person name="Dirks R."/>
        </authorList>
    </citation>
    <scope>NUCLEOTIDE SEQUENCE</scope>
    <source>
        <strain evidence="3">Tag_6206</strain>
        <tissue evidence="3">Liver</tissue>
    </source>
</reference>
<keyword evidence="4" id="KW-1185">Reference proteome</keyword>
<dbReference type="GO" id="GO:0000724">
    <property type="term" value="P:double-strand break repair via homologous recombination"/>
    <property type="evidence" value="ECO:0007669"/>
    <property type="project" value="TreeGrafter"/>
</dbReference>
<dbReference type="EMBL" id="JAFIRN010000007">
    <property type="protein sequence ID" value="KAG5845876.1"/>
    <property type="molecule type" value="Genomic_DNA"/>
</dbReference>
<accession>A0A9D3RY98</accession>
<feature type="compositionally biased region" description="Basic residues" evidence="1">
    <location>
        <begin position="203"/>
        <end position="213"/>
    </location>
</feature>
<feature type="compositionally biased region" description="Low complexity" evidence="1">
    <location>
        <begin position="252"/>
        <end position="263"/>
    </location>
</feature>
<dbReference type="InterPro" id="IPR031419">
    <property type="entry name" value="RAD51_interact"/>
</dbReference>
<dbReference type="Proteomes" id="UP001044222">
    <property type="component" value="Chromosome 7"/>
</dbReference>
<dbReference type="Pfam" id="PF15696">
    <property type="entry name" value="RAD51_interact"/>
    <property type="match status" value="1"/>
</dbReference>
<evidence type="ECO:0000313" key="3">
    <source>
        <dbReference type="EMBL" id="KAG5845876.1"/>
    </source>
</evidence>
<feature type="compositionally biased region" description="Polar residues" evidence="1">
    <location>
        <begin position="295"/>
        <end position="305"/>
    </location>
</feature>
<feature type="compositionally biased region" description="Basic and acidic residues" evidence="1">
    <location>
        <begin position="154"/>
        <end position="172"/>
    </location>
</feature>